<feature type="transmembrane region" description="Helical" evidence="1">
    <location>
        <begin position="12"/>
        <end position="32"/>
    </location>
</feature>
<comment type="caution">
    <text evidence="2">The sequence shown here is derived from an EMBL/GenBank/DDBJ whole genome shotgun (WGS) entry which is preliminary data.</text>
</comment>
<keyword evidence="3" id="KW-1185">Reference proteome</keyword>
<organism evidence="2 3">
    <name type="scientific">Allostreptomyces psammosilenae</name>
    <dbReference type="NCBI Taxonomy" id="1892865"/>
    <lineage>
        <taxon>Bacteria</taxon>
        <taxon>Bacillati</taxon>
        <taxon>Actinomycetota</taxon>
        <taxon>Actinomycetes</taxon>
        <taxon>Kitasatosporales</taxon>
        <taxon>Streptomycetaceae</taxon>
        <taxon>Allostreptomyces</taxon>
    </lineage>
</organism>
<name>A0A852ZVD5_9ACTN</name>
<keyword evidence="1" id="KW-0472">Membrane</keyword>
<protein>
    <submittedName>
        <fullName evidence="2">Uncharacterized protein</fullName>
    </submittedName>
</protein>
<keyword evidence="1" id="KW-1133">Transmembrane helix</keyword>
<dbReference type="RefSeq" id="WP_281394618.1">
    <property type="nucleotide sequence ID" value="NZ_JACBZD010000001.1"/>
</dbReference>
<reference evidence="2 3" key="1">
    <citation type="submission" date="2020-07" db="EMBL/GenBank/DDBJ databases">
        <title>Sequencing the genomes of 1000 actinobacteria strains.</title>
        <authorList>
            <person name="Klenk H.-P."/>
        </authorList>
    </citation>
    <scope>NUCLEOTIDE SEQUENCE [LARGE SCALE GENOMIC DNA]</scope>
    <source>
        <strain evidence="2 3">DSM 42178</strain>
    </source>
</reference>
<accession>A0A852ZVD5</accession>
<proteinExistence type="predicted"/>
<dbReference type="Proteomes" id="UP000567795">
    <property type="component" value="Unassembled WGS sequence"/>
</dbReference>
<evidence type="ECO:0000313" key="2">
    <source>
        <dbReference type="EMBL" id="NYI04744.1"/>
    </source>
</evidence>
<evidence type="ECO:0000256" key="1">
    <source>
        <dbReference type="SAM" id="Phobius"/>
    </source>
</evidence>
<gene>
    <name evidence="2" type="ORF">FHU37_001687</name>
</gene>
<dbReference type="AlphaFoldDB" id="A0A852ZVD5"/>
<keyword evidence="1" id="KW-0812">Transmembrane</keyword>
<dbReference type="EMBL" id="JACBZD010000001">
    <property type="protein sequence ID" value="NYI04744.1"/>
    <property type="molecule type" value="Genomic_DNA"/>
</dbReference>
<sequence>MVQERRLNRLPRSLTTGALAAGVVALYLFVLLRGSWSSPWPLP</sequence>
<evidence type="ECO:0000313" key="3">
    <source>
        <dbReference type="Proteomes" id="UP000567795"/>
    </source>
</evidence>